<dbReference type="EMBL" id="JAERUA010000017">
    <property type="protein sequence ID" value="KAI1888077.1"/>
    <property type="molecule type" value="Genomic_DNA"/>
</dbReference>
<evidence type="ECO:0000313" key="1">
    <source>
        <dbReference type="EMBL" id="KAI1888077.1"/>
    </source>
</evidence>
<protein>
    <submittedName>
        <fullName evidence="1">Uncharacterized protein</fullName>
    </submittedName>
</protein>
<keyword evidence="2" id="KW-1185">Reference proteome</keyword>
<reference evidence="1" key="1">
    <citation type="submission" date="2021-01" db="EMBL/GenBank/DDBJ databases">
        <authorList>
            <person name="Zahm M."/>
            <person name="Roques C."/>
            <person name="Cabau C."/>
            <person name="Klopp C."/>
            <person name="Donnadieu C."/>
            <person name="Jouanno E."/>
            <person name="Lampietro C."/>
            <person name="Louis A."/>
            <person name="Herpin A."/>
            <person name="Echchiki A."/>
            <person name="Berthelot C."/>
            <person name="Parey E."/>
            <person name="Roest-Crollius H."/>
            <person name="Braasch I."/>
            <person name="Postlethwait J."/>
            <person name="Bobe J."/>
            <person name="Montfort J."/>
            <person name="Bouchez O."/>
            <person name="Begum T."/>
            <person name="Mejri S."/>
            <person name="Adams A."/>
            <person name="Chen W.-J."/>
            <person name="Guiguen Y."/>
        </authorList>
    </citation>
    <scope>NUCLEOTIDE SEQUENCE</scope>
    <source>
        <tissue evidence="1">Blood</tissue>
    </source>
</reference>
<proteinExistence type="predicted"/>
<sequence length="150" mass="16218">MEGAVLLCKLDESSKSYRSSGLVCFGSSSREHRITLAAGGQKEHRGSREDKHRNWNETISVFSAIARAKVSLQKSCMQPDPGAPETTPITAALWNSDTVSAVRTPHSLHRCTVSLRKTGEMIMSLLDLSCPFLVLAVEAEKGRGCGRGSS</sequence>
<dbReference type="Proteomes" id="UP000829720">
    <property type="component" value="Unassembled WGS sequence"/>
</dbReference>
<dbReference type="AlphaFoldDB" id="A0A8T3CWR9"/>
<accession>A0A8T3CWR9</accession>
<name>A0A8T3CWR9_9TELE</name>
<comment type="caution">
    <text evidence="1">The sequence shown here is derived from an EMBL/GenBank/DDBJ whole genome shotgun (WGS) entry which is preliminary data.</text>
</comment>
<organism evidence="1 2">
    <name type="scientific">Albula goreensis</name>
    <dbReference type="NCBI Taxonomy" id="1534307"/>
    <lineage>
        <taxon>Eukaryota</taxon>
        <taxon>Metazoa</taxon>
        <taxon>Chordata</taxon>
        <taxon>Craniata</taxon>
        <taxon>Vertebrata</taxon>
        <taxon>Euteleostomi</taxon>
        <taxon>Actinopterygii</taxon>
        <taxon>Neopterygii</taxon>
        <taxon>Teleostei</taxon>
        <taxon>Albuliformes</taxon>
        <taxon>Albulidae</taxon>
        <taxon>Albula</taxon>
    </lineage>
</organism>
<gene>
    <name evidence="1" type="ORF">AGOR_G00181330</name>
</gene>
<evidence type="ECO:0000313" key="2">
    <source>
        <dbReference type="Proteomes" id="UP000829720"/>
    </source>
</evidence>